<organism evidence="1 2">
    <name type="scientific">Gigaspora rosea</name>
    <dbReference type="NCBI Taxonomy" id="44941"/>
    <lineage>
        <taxon>Eukaryota</taxon>
        <taxon>Fungi</taxon>
        <taxon>Fungi incertae sedis</taxon>
        <taxon>Mucoromycota</taxon>
        <taxon>Glomeromycotina</taxon>
        <taxon>Glomeromycetes</taxon>
        <taxon>Diversisporales</taxon>
        <taxon>Gigasporaceae</taxon>
        <taxon>Gigaspora</taxon>
    </lineage>
</organism>
<protein>
    <submittedName>
        <fullName evidence="1">Uncharacterized protein</fullName>
    </submittedName>
</protein>
<gene>
    <name evidence="1" type="ORF">C2G38_2154749</name>
</gene>
<dbReference type="EMBL" id="QKWP01000032">
    <property type="protein sequence ID" value="RIB29660.1"/>
    <property type="molecule type" value="Genomic_DNA"/>
</dbReference>
<comment type="caution">
    <text evidence="1">The sequence shown here is derived from an EMBL/GenBank/DDBJ whole genome shotgun (WGS) entry which is preliminary data.</text>
</comment>
<dbReference type="OrthoDB" id="2407615at2759"/>
<dbReference type="AlphaFoldDB" id="A0A397W4K6"/>
<proteinExistence type="predicted"/>
<sequence length="212" mass="24546">MAMELVWPYVVSVSNPSVNDLLVLTSNNKLLHGVRCNQPLLKSAERRMFAPIWSARRHPIYQVIEIADENNYYGLDAIIEEVNNILKTLIPSILTQKHWEMAARNCTKFMKLRKTSFLDPNQNKSFESLDRNDKLSVQMKSFTYKAQAQRRNYINSKFGLNNSSELTRSIPVTFNEAQLQSSESSLKKEEIIYTIETLIGSLNEARRPQFRD</sequence>
<accession>A0A397W4K6</accession>
<reference evidence="1 2" key="1">
    <citation type="submission" date="2018-06" db="EMBL/GenBank/DDBJ databases">
        <title>Comparative genomics reveals the genomic features of Rhizophagus irregularis, R. cerebriforme, R. diaphanum and Gigaspora rosea, and their symbiotic lifestyle signature.</title>
        <authorList>
            <person name="Morin E."/>
            <person name="San Clemente H."/>
            <person name="Chen E.C.H."/>
            <person name="De La Providencia I."/>
            <person name="Hainaut M."/>
            <person name="Kuo A."/>
            <person name="Kohler A."/>
            <person name="Murat C."/>
            <person name="Tang N."/>
            <person name="Roy S."/>
            <person name="Loubradou J."/>
            <person name="Henrissat B."/>
            <person name="Grigoriev I.V."/>
            <person name="Corradi N."/>
            <person name="Roux C."/>
            <person name="Martin F.M."/>
        </authorList>
    </citation>
    <scope>NUCLEOTIDE SEQUENCE [LARGE SCALE GENOMIC DNA]</scope>
    <source>
        <strain evidence="1 2">DAOM 194757</strain>
    </source>
</reference>
<keyword evidence="2" id="KW-1185">Reference proteome</keyword>
<dbReference type="Proteomes" id="UP000266673">
    <property type="component" value="Unassembled WGS sequence"/>
</dbReference>
<name>A0A397W4K6_9GLOM</name>
<evidence type="ECO:0000313" key="1">
    <source>
        <dbReference type="EMBL" id="RIB29660.1"/>
    </source>
</evidence>
<evidence type="ECO:0000313" key="2">
    <source>
        <dbReference type="Proteomes" id="UP000266673"/>
    </source>
</evidence>